<dbReference type="InterPro" id="IPR011989">
    <property type="entry name" value="ARM-like"/>
</dbReference>
<dbReference type="SUPFAM" id="SSF48371">
    <property type="entry name" value="ARM repeat"/>
    <property type="match status" value="1"/>
</dbReference>
<dbReference type="InterPro" id="IPR016024">
    <property type="entry name" value="ARM-type_fold"/>
</dbReference>
<dbReference type="AlphaFoldDB" id="A0A8D0H7R0"/>
<keyword evidence="3" id="KW-1185">Reference proteome</keyword>
<organism evidence="2 3">
    <name type="scientific">Sphenodon punctatus</name>
    <name type="common">Tuatara</name>
    <name type="synonym">Hatteria punctata</name>
    <dbReference type="NCBI Taxonomy" id="8508"/>
    <lineage>
        <taxon>Eukaryota</taxon>
        <taxon>Metazoa</taxon>
        <taxon>Chordata</taxon>
        <taxon>Craniata</taxon>
        <taxon>Vertebrata</taxon>
        <taxon>Euteleostomi</taxon>
        <taxon>Lepidosauria</taxon>
        <taxon>Sphenodontia</taxon>
        <taxon>Sphenodontidae</taxon>
        <taxon>Sphenodon</taxon>
    </lineage>
</organism>
<reference evidence="2" key="1">
    <citation type="submission" date="2025-08" db="UniProtKB">
        <authorList>
            <consortium name="Ensembl"/>
        </authorList>
    </citation>
    <scope>IDENTIFICATION</scope>
</reference>
<dbReference type="Gene3D" id="1.25.10.10">
    <property type="entry name" value="Leucine-rich Repeat Variant"/>
    <property type="match status" value="1"/>
</dbReference>
<proteinExistence type="predicted"/>
<evidence type="ECO:0000259" key="1">
    <source>
        <dbReference type="Pfam" id="PF04826"/>
    </source>
</evidence>
<reference evidence="2" key="2">
    <citation type="submission" date="2025-09" db="UniProtKB">
        <authorList>
            <consortium name="Ensembl"/>
        </authorList>
    </citation>
    <scope>IDENTIFICATION</scope>
</reference>
<dbReference type="Ensembl" id="ENSSPUT00000019079.1">
    <property type="protein sequence ID" value="ENSSPUP00000017916.1"/>
    <property type="gene ID" value="ENSSPUG00000013846.1"/>
</dbReference>
<dbReference type="PANTHER" id="PTHR47144">
    <property type="entry name" value="ARMADILLO REPEAT-CONTAINING PROTEIN 12"/>
    <property type="match status" value="1"/>
</dbReference>
<sequence length="341" mass="38705">SFDCLYCSLWPVYLREGWQVGVSSGVAGELMVCYLVISLGVSIEHSESVAGKDSGELRRLLATLNPGLDDYSKSMILHSIARSVYLLETEAYACTYEDLKLVASFLEDKDDGIKVLAINALKAFTGIWKFKIKIQEWLPKVLDLITSTWNSELHVAGLRLLNGLPLPDYTHMQLKRLMPSLMEILQSGDSLAQVQAVKFFSIMAQKENLLHDILNCQVNPNFLNLFQNLQLENFLSELLFFVEKLSEGCLSPQYRAMHWEYNELSLHEILFGNNSHLADCLICLLMNREEEVQKQACNVILSLQLCMSESSTPRHCRVSTCRQHTQRQKPHPSSTQLNVAF</sequence>
<feature type="domain" description="Armadillo repeat-containing" evidence="1">
    <location>
        <begin position="55"/>
        <end position="247"/>
    </location>
</feature>
<evidence type="ECO:0000313" key="3">
    <source>
        <dbReference type="Proteomes" id="UP000694392"/>
    </source>
</evidence>
<dbReference type="GO" id="GO:0005634">
    <property type="term" value="C:nucleus"/>
    <property type="evidence" value="ECO:0007669"/>
    <property type="project" value="TreeGrafter"/>
</dbReference>
<dbReference type="Pfam" id="PF04826">
    <property type="entry name" value="Arm_2"/>
    <property type="match status" value="1"/>
</dbReference>
<protein>
    <recommendedName>
        <fullName evidence="1">Armadillo repeat-containing domain-containing protein</fullName>
    </recommendedName>
</protein>
<evidence type="ECO:0000313" key="2">
    <source>
        <dbReference type="Ensembl" id="ENSSPUP00000017916.1"/>
    </source>
</evidence>
<dbReference type="OMA" id="IMAQKEN"/>
<dbReference type="Proteomes" id="UP000694392">
    <property type="component" value="Unplaced"/>
</dbReference>
<dbReference type="PANTHER" id="PTHR47144:SF1">
    <property type="entry name" value="ARMADILLO REPEAT-CONTAINING PROTEIN 12"/>
    <property type="match status" value="1"/>
</dbReference>
<dbReference type="InterPro" id="IPR006911">
    <property type="entry name" value="ARM-rpt_dom"/>
</dbReference>
<dbReference type="GeneTree" id="ENSGT00390000003856"/>
<accession>A0A8D0H7R0</accession>
<name>A0A8D0H7R0_SPHPU</name>
<dbReference type="InterPro" id="IPR042834">
    <property type="entry name" value="Armc12"/>
</dbReference>